<gene>
    <name evidence="2" type="ORF">MAR_006280</name>
</gene>
<dbReference type="InterPro" id="IPR011705">
    <property type="entry name" value="BACK"/>
</dbReference>
<feature type="domain" description="BACK" evidence="1">
    <location>
        <begin position="74"/>
        <end position="183"/>
    </location>
</feature>
<feature type="non-terminal residue" evidence="2">
    <location>
        <position position="241"/>
    </location>
</feature>
<sequence>MFCGSLPQSSEEVDISDVDASIFKEFLRYLFTKSCDVNADSATYLLYLSKKYDVPSLHNMCRVFLKKAINVENVCTILDQSLLFQDIDLQKECLNFISRKTTKVLKSASFLSLPPSTVECVLNEDYLNCSELYFALKVWAINACKHRGTDHTNTEIIRDEMGGLLRLIRFPSLRAEDSATHVANDVVLTQEEKLTLYQDIILGESMSGFPTKLRLPHNTSSRVERFKSANDKPWSIRNQTD</sequence>
<dbReference type="PANTHER" id="PTHR45774:SF3">
    <property type="entry name" value="BTB (POZ) DOMAIN-CONTAINING 2B-RELATED"/>
    <property type="match status" value="1"/>
</dbReference>
<dbReference type="InterPro" id="IPR011333">
    <property type="entry name" value="SKP1/BTB/POZ_sf"/>
</dbReference>
<dbReference type="EMBL" id="CP111012">
    <property type="protein sequence ID" value="WAQ93809.1"/>
    <property type="molecule type" value="Genomic_DNA"/>
</dbReference>
<protein>
    <submittedName>
        <fullName evidence="2">BTB6B-like protein</fullName>
    </submittedName>
</protein>
<dbReference type="Pfam" id="PF00651">
    <property type="entry name" value="BTB"/>
    <property type="match status" value="1"/>
</dbReference>
<dbReference type="SMART" id="SM00875">
    <property type="entry name" value="BACK"/>
    <property type="match status" value="1"/>
</dbReference>
<dbReference type="Proteomes" id="UP001164746">
    <property type="component" value="Chromosome 1"/>
</dbReference>
<dbReference type="Gene3D" id="1.25.40.420">
    <property type="match status" value="1"/>
</dbReference>
<organism evidence="2 3">
    <name type="scientific">Mya arenaria</name>
    <name type="common">Soft-shell clam</name>
    <dbReference type="NCBI Taxonomy" id="6604"/>
    <lineage>
        <taxon>Eukaryota</taxon>
        <taxon>Metazoa</taxon>
        <taxon>Spiralia</taxon>
        <taxon>Lophotrochozoa</taxon>
        <taxon>Mollusca</taxon>
        <taxon>Bivalvia</taxon>
        <taxon>Autobranchia</taxon>
        <taxon>Heteroconchia</taxon>
        <taxon>Euheterodonta</taxon>
        <taxon>Imparidentia</taxon>
        <taxon>Neoheterodontei</taxon>
        <taxon>Myida</taxon>
        <taxon>Myoidea</taxon>
        <taxon>Myidae</taxon>
        <taxon>Mya</taxon>
    </lineage>
</organism>
<dbReference type="SUPFAM" id="SSF54695">
    <property type="entry name" value="POZ domain"/>
    <property type="match status" value="1"/>
</dbReference>
<evidence type="ECO:0000313" key="2">
    <source>
        <dbReference type="EMBL" id="WAQ93809.1"/>
    </source>
</evidence>
<dbReference type="Pfam" id="PF07707">
    <property type="entry name" value="BACK"/>
    <property type="match status" value="1"/>
</dbReference>
<proteinExistence type="predicted"/>
<reference evidence="2" key="1">
    <citation type="submission" date="2022-11" db="EMBL/GenBank/DDBJ databases">
        <title>Centuries of genome instability and evolution in soft-shell clam transmissible cancer (bioRxiv).</title>
        <authorList>
            <person name="Hart S.F.M."/>
            <person name="Yonemitsu M.A."/>
            <person name="Giersch R.M."/>
            <person name="Beal B.F."/>
            <person name="Arriagada G."/>
            <person name="Davis B.W."/>
            <person name="Ostrander E.A."/>
            <person name="Goff S.P."/>
            <person name="Metzger M.J."/>
        </authorList>
    </citation>
    <scope>NUCLEOTIDE SEQUENCE</scope>
    <source>
        <strain evidence="2">MELC-2E11</strain>
        <tissue evidence="2">Siphon/mantle</tissue>
    </source>
</reference>
<dbReference type="PANTHER" id="PTHR45774">
    <property type="entry name" value="BTB/POZ DOMAIN-CONTAINING"/>
    <property type="match status" value="1"/>
</dbReference>
<dbReference type="Gene3D" id="3.30.710.10">
    <property type="entry name" value="Potassium Channel Kv1.1, Chain A"/>
    <property type="match status" value="1"/>
</dbReference>
<evidence type="ECO:0000313" key="3">
    <source>
        <dbReference type="Proteomes" id="UP001164746"/>
    </source>
</evidence>
<keyword evidence="3" id="KW-1185">Reference proteome</keyword>
<name>A0ABY7D816_MYAAR</name>
<accession>A0ABY7D816</accession>
<dbReference type="InterPro" id="IPR000210">
    <property type="entry name" value="BTB/POZ_dom"/>
</dbReference>
<evidence type="ECO:0000259" key="1">
    <source>
        <dbReference type="SMART" id="SM00875"/>
    </source>
</evidence>